<keyword evidence="1" id="KW-0805">Transcription regulation</keyword>
<dbReference type="InterPro" id="IPR036388">
    <property type="entry name" value="WH-like_DNA-bd_sf"/>
</dbReference>
<reference evidence="5 6" key="1">
    <citation type="submission" date="2019-09" db="EMBL/GenBank/DDBJ databases">
        <title>Genomes of Cryomorphaceae.</title>
        <authorList>
            <person name="Bowman J.P."/>
        </authorList>
    </citation>
    <scope>NUCLEOTIDE SEQUENCE [LARGE SCALE GENOMIC DNA]</scope>
    <source>
        <strain evidence="5 6">KCTC 52047</strain>
    </source>
</reference>
<dbReference type="GO" id="GO:0003700">
    <property type="term" value="F:DNA-binding transcription factor activity"/>
    <property type="evidence" value="ECO:0007669"/>
    <property type="project" value="InterPro"/>
</dbReference>
<dbReference type="PROSITE" id="PS01117">
    <property type="entry name" value="HTH_MARR_1"/>
    <property type="match status" value="1"/>
</dbReference>
<evidence type="ECO:0000256" key="2">
    <source>
        <dbReference type="ARBA" id="ARBA00023125"/>
    </source>
</evidence>
<dbReference type="InterPro" id="IPR000835">
    <property type="entry name" value="HTH_MarR-typ"/>
</dbReference>
<evidence type="ECO:0000259" key="4">
    <source>
        <dbReference type="PROSITE" id="PS50995"/>
    </source>
</evidence>
<dbReference type="OrthoDB" id="1120589at2"/>
<accession>A0A6N6M4S2</accession>
<proteinExistence type="predicted"/>
<gene>
    <name evidence="5" type="ORF">F3059_13080</name>
</gene>
<evidence type="ECO:0000313" key="5">
    <source>
        <dbReference type="EMBL" id="KAB1062004.1"/>
    </source>
</evidence>
<organism evidence="5 6">
    <name type="scientific">Salibacter halophilus</name>
    <dbReference type="NCBI Taxonomy" id="1803916"/>
    <lineage>
        <taxon>Bacteria</taxon>
        <taxon>Pseudomonadati</taxon>
        <taxon>Bacteroidota</taxon>
        <taxon>Flavobacteriia</taxon>
        <taxon>Flavobacteriales</taxon>
        <taxon>Salibacteraceae</taxon>
        <taxon>Salibacter</taxon>
    </lineage>
</organism>
<protein>
    <submittedName>
        <fullName evidence="5">MarR family transcriptional regulator</fullName>
    </submittedName>
</protein>
<dbReference type="RefSeq" id="WP_151170011.1">
    <property type="nucleotide sequence ID" value="NZ_WACR01000013.1"/>
</dbReference>
<name>A0A6N6M4S2_9FLAO</name>
<comment type="caution">
    <text evidence="5">The sequence shown here is derived from an EMBL/GenBank/DDBJ whole genome shotgun (WGS) entry which is preliminary data.</text>
</comment>
<dbReference type="Gene3D" id="1.10.10.10">
    <property type="entry name" value="Winged helix-like DNA-binding domain superfamily/Winged helix DNA-binding domain"/>
    <property type="match status" value="1"/>
</dbReference>
<keyword evidence="2" id="KW-0238">DNA-binding</keyword>
<dbReference type="SUPFAM" id="SSF46785">
    <property type="entry name" value="Winged helix' DNA-binding domain"/>
    <property type="match status" value="1"/>
</dbReference>
<dbReference type="Pfam" id="PF01047">
    <property type="entry name" value="MarR"/>
    <property type="match status" value="1"/>
</dbReference>
<feature type="domain" description="HTH marR-type" evidence="4">
    <location>
        <begin position="3"/>
        <end position="140"/>
    </location>
</feature>
<dbReference type="PANTHER" id="PTHR42756">
    <property type="entry name" value="TRANSCRIPTIONAL REGULATOR, MARR"/>
    <property type="match status" value="1"/>
</dbReference>
<dbReference type="SMART" id="SM00347">
    <property type="entry name" value="HTH_MARR"/>
    <property type="match status" value="1"/>
</dbReference>
<dbReference type="EMBL" id="WACR01000013">
    <property type="protein sequence ID" value="KAB1062004.1"/>
    <property type="molecule type" value="Genomic_DNA"/>
</dbReference>
<keyword evidence="3" id="KW-0804">Transcription</keyword>
<dbReference type="PRINTS" id="PR00598">
    <property type="entry name" value="HTHMARR"/>
</dbReference>
<keyword evidence="6" id="KW-1185">Reference proteome</keyword>
<dbReference type="AlphaFoldDB" id="A0A6N6M4S2"/>
<evidence type="ECO:0000256" key="1">
    <source>
        <dbReference type="ARBA" id="ARBA00023015"/>
    </source>
</evidence>
<dbReference type="InterPro" id="IPR023187">
    <property type="entry name" value="Tscrpt_reg_MarR-type_CS"/>
</dbReference>
<dbReference type="PANTHER" id="PTHR42756:SF1">
    <property type="entry name" value="TRANSCRIPTIONAL REPRESSOR OF EMRAB OPERON"/>
    <property type="match status" value="1"/>
</dbReference>
<dbReference type="InterPro" id="IPR036390">
    <property type="entry name" value="WH_DNA-bd_sf"/>
</dbReference>
<dbReference type="Proteomes" id="UP000435357">
    <property type="component" value="Unassembled WGS sequence"/>
</dbReference>
<dbReference type="PROSITE" id="PS50995">
    <property type="entry name" value="HTH_MARR_2"/>
    <property type="match status" value="1"/>
</dbReference>
<dbReference type="GO" id="GO:0003677">
    <property type="term" value="F:DNA binding"/>
    <property type="evidence" value="ECO:0007669"/>
    <property type="project" value="UniProtKB-KW"/>
</dbReference>
<evidence type="ECO:0000256" key="3">
    <source>
        <dbReference type="ARBA" id="ARBA00023163"/>
    </source>
</evidence>
<sequence length="159" mass="17980">MDAKEIILNIRKIVRSINLESKRIQKEFGVSIPQLLTLVYLNEQEEFKARQSDIKRYLNLNASTVTGLMYRLEAKGYVAKLPKTGDKRVTYVSLTKKGKDVIENSPGLLHTELKDKLENMTPHQFEEVKKASDLLVNVLGAKDMSASPVLTDHEPANVQ</sequence>
<evidence type="ECO:0000313" key="6">
    <source>
        <dbReference type="Proteomes" id="UP000435357"/>
    </source>
</evidence>